<feature type="domain" description="Ricin B lectin" evidence="1">
    <location>
        <begin position="7"/>
        <end position="41"/>
    </location>
</feature>
<sequence length="44" mass="5080">MAIKTFANTYLDVPGASRADRAQIIQYRWNGGENQRFRLVRSHA</sequence>
<comment type="caution">
    <text evidence="2">The sequence shown here is derived from an EMBL/GenBank/DDBJ whole genome shotgun (WGS) entry which is preliminary data.</text>
</comment>
<dbReference type="Pfam" id="PF14200">
    <property type="entry name" value="RicinB_lectin_2"/>
    <property type="match status" value="1"/>
</dbReference>
<evidence type="ECO:0000313" key="3">
    <source>
        <dbReference type="Proteomes" id="UP001214441"/>
    </source>
</evidence>
<dbReference type="InterPro" id="IPR000772">
    <property type="entry name" value="Ricin_B_lectin"/>
</dbReference>
<dbReference type="CDD" id="cd00161">
    <property type="entry name" value="beta-trefoil_Ricin-like"/>
    <property type="match status" value="1"/>
</dbReference>
<reference evidence="2 3" key="1">
    <citation type="submission" date="2023-05" db="EMBL/GenBank/DDBJ databases">
        <title>Streptantibioticus silvisoli sp. nov., acidotolerant actinomycetes 1 from pine litter.</title>
        <authorList>
            <person name="Swiecimska M."/>
            <person name="Golinska P."/>
            <person name="Sangal V."/>
            <person name="Wachnowicz B."/>
            <person name="Goodfellow M."/>
        </authorList>
    </citation>
    <scope>NUCLEOTIDE SEQUENCE [LARGE SCALE GENOMIC DNA]</scope>
    <source>
        <strain evidence="2 3">DSM 42109</strain>
    </source>
</reference>
<evidence type="ECO:0000259" key="1">
    <source>
        <dbReference type="Pfam" id="PF14200"/>
    </source>
</evidence>
<dbReference type="Gene3D" id="2.80.10.50">
    <property type="match status" value="1"/>
</dbReference>
<dbReference type="EMBL" id="JANCPR020000014">
    <property type="protein sequence ID" value="MDJ1133563.1"/>
    <property type="molecule type" value="Genomic_DNA"/>
</dbReference>
<dbReference type="InterPro" id="IPR035992">
    <property type="entry name" value="Ricin_B-like_lectins"/>
</dbReference>
<keyword evidence="3" id="KW-1185">Reference proteome</keyword>
<dbReference type="SUPFAM" id="SSF50370">
    <property type="entry name" value="Ricin B-like lectins"/>
    <property type="match status" value="1"/>
</dbReference>
<evidence type="ECO:0000313" key="2">
    <source>
        <dbReference type="EMBL" id="MDJ1133563.1"/>
    </source>
</evidence>
<name>A0ABT6ZWW9_9ACTN</name>
<protein>
    <submittedName>
        <fullName evidence="2">RICIN domain-containing protein</fullName>
    </submittedName>
</protein>
<accession>A0ABT6ZWW9</accession>
<proteinExistence type="predicted"/>
<gene>
    <name evidence="2" type="ORF">NMN56_016640</name>
</gene>
<dbReference type="RefSeq" id="WP_280842606.1">
    <property type="nucleotide sequence ID" value="NZ_JANCPR020000014.1"/>
</dbReference>
<organism evidence="2 3">
    <name type="scientific">Streptomyces iconiensis</name>
    <dbReference type="NCBI Taxonomy" id="1384038"/>
    <lineage>
        <taxon>Bacteria</taxon>
        <taxon>Bacillati</taxon>
        <taxon>Actinomycetota</taxon>
        <taxon>Actinomycetes</taxon>
        <taxon>Kitasatosporales</taxon>
        <taxon>Streptomycetaceae</taxon>
        <taxon>Streptomyces</taxon>
    </lineage>
</organism>
<dbReference type="Proteomes" id="UP001214441">
    <property type="component" value="Unassembled WGS sequence"/>
</dbReference>